<protein>
    <submittedName>
        <fullName evidence="4">DMT family transporter</fullName>
    </submittedName>
</protein>
<sequence length="303" mass="29528">MTALFALGAALLWGLADLGGGLLARRAPALTVVVVSQTLAAAVLGAVVLTTGAWREAGPQLWYAVGAGAVGPVALLCFYRALALGPMGVVSPLGSLGVAVPVTVGLLLGERPGPLQFTGIGVAVAGVVLAGGPELRGAPAQRRTVALALGAALGFGTVMVLITEASSGLLGLFLALFVQRVTNVVVGGAALCVSVRRGGRALPAGGLRGILPPGGPGARSRSGGPVLAAVAALAFVGLADVAANGAYALAARNGPVTVAAVLAHLHPVVTVLAALLFLGERLRPVQTTGAALALTGTVLLASG</sequence>
<name>A0ABQ5NZB9_9ACTN</name>
<keyword evidence="5" id="KW-1185">Reference proteome</keyword>
<organism evidence="4 5">
    <name type="scientific">Streptomyces yaizuensis</name>
    <dbReference type="NCBI Taxonomy" id="2989713"/>
    <lineage>
        <taxon>Bacteria</taxon>
        <taxon>Bacillati</taxon>
        <taxon>Actinomycetota</taxon>
        <taxon>Actinomycetes</taxon>
        <taxon>Kitasatosporales</taxon>
        <taxon>Streptomycetaceae</taxon>
        <taxon>Streptomyces</taxon>
    </lineage>
</organism>
<dbReference type="SUPFAM" id="SSF103481">
    <property type="entry name" value="Multidrug resistance efflux transporter EmrE"/>
    <property type="match status" value="2"/>
</dbReference>
<comment type="caution">
    <text evidence="4">The sequence shown here is derived from an EMBL/GenBank/DDBJ whole genome shotgun (WGS) entry which is preliminary data.</text>
</comment>
<feature type="domain" description="EamA" evidence="3">
    <location>
        <begin position="3"/>
        <end position="130"/>
    </location>
</feature>
<dbReference type="InterPro" id="IPR037185">
    <property type="entry name" value="EmrE-like"/>
</dbReference>
<dbReference type="Pfam" id="PF00892">
    <property type="entry name" value="EamA"/>
    <property type="match status" value="2"/>
</dbReference>
<feature type="transmembrane region" description="Helical" evidence="2">
    <location>
        <begin position="169"/>
        <end position="193"/>
    </location>
</feature>
<gene>
    <name evidence="4" type="ORF">SYYSPA8_15410</name>
</gene>
<evidence type="ECO:0000256" key="1">
    <source>
        <dbReference type="ARBA" id="ARBA00007362"/>
    </source>
</evidence>
<evidence type="ECO:0000256" key="2">
    <source>
        <dbReference type="SAM" id="Phobius"/>
    </source>
</evidence>
<dbReference type="EMBL" id="BSBI01000005">
    <property type="protein sequence ID" value="GLF95701.1"/>
    <property type="molecule type" value="Genomic_DNA"/>
</dbReference>
<feature type="transmembrane region" description="Helical" evidence="2">
    <location>
        <begin position="226"/>
        <end position="250"/>
    </location>
</feature>
<evidence type="ECO:0000313" key="5">
    <source>
        <dbReference type="Proteomes" id="UP001291653"/>
    </source>
</evidence>
<feature type="transmembrane region" description="Helical" evidence="2">
    <location>
        <begin position="61"/>
        <end position="82"/>
    </location>
</feature>
<feature type="transmembrane region" description="Helical" evidence="2">
    <location>
        <begin position="144"/>
        <end position="163"/>
    </location>
</feature>
<feature type="domain" description="EamA" evidence="3">
    <location>
        <begin position="145"/>
        <end position="300"/>
    </location>
</feature>
<keyword evidence="2" id="KW-0472">Membrane</keyword>
<dbReference type="InterPro" id="IPR000620">
    <property type="entry name" value="EamA_dom"/>
</dbReference>
<dbReference type="Gene3D" id="1.10.3730.20">
    <property type="match status" value="2"/>
</dbReference>
<evidence type="ECO:0000313" key="4">
    <source>
        <dbReference type="EMBL" id="GLF95701.1"/>
    </source>
</evidence>
<comment type="similarity">
    <text evidence="1">Belongs to the EamA transporter family.</text>
</comment>
<proteinExistence type="inferred from homology"/>
<dbReference type="Proteomes" id="UP001291653">
    <property type="component" value="Unassembled WGS sequence"/>
</dbReference>
<dbReference type="PANTHER" id="PTHR22911">
    <property type="entry name" value="ACYL-MALONYL CONDENSING ENZYME-RELATED"/>
    <property type="match status" value="1"/>
</dbReference>
<feature type="transmembrane region" description="Helical" evidence="2">
    <location>
        <begin position="256"/>
        <end position="278"/>
    </location>
</feature>
<keyword evidence="2" id="KW-0812">Transmembrane</keyword>
<dbReference type="PANTHER" id="PTHR22911:SF137">
    <property type="entry name" value="SOLUTE CARRIER FAMILY 35 MEMBER G2-RELATED"/>
    <property type="match status" value="1"/>
</dbReference>
<dbReference type="RefSeq" id="WP_323447741.1">
    <property type="nucleotide sequence ID" value="NZ_BSBI01000005.1"/>
</dbReference>
<reference evidence="4 5" key="1">
    <citation type="submission" date="2022-10" db="EMBL/GenBank/DDBJ databases">
        <title>Draft genome sequence of Streptomyces sp. YSPA8.</title>
        <authorList>
            <person name="Moriuchi R."/>
            <person name="Dohra H."/>
            <person name="Yamamura H."/>
            <person name="Kodani S."/>
        </authorList>
    </citation>
    <scope>NUCLEOTIDE SEQUENCE [LARGE SCALE GENOMIC DNA]</scope>
    <source>
        <strain evidence="4 5">YSPA8</strain>
    </source>
</reference>
<accession>A0ABQ5NZB9</accession>
<feature type="transmembrane region" description="Helical" evidence="2">
    <location>
        <begin position="115"/>
        <end position="132"/>
    </location>
</feature>
<feature type="transmembrane region" description="Helical" evidence="2">
    <location>
        <begin position="34"/>
        <end position="54"/>
    </location>
</feature>
<evidence type="ECO:0000259" key="3">
    <source>
        <dbReference type="Pfam" id="PF00892"/>
    </source>
</evidence>
<keyword evidence="2" id="KW-1133">Transmembrane helix</keyword>